<feature type="domain" description="Ig-like" evidence="19">
    <location>
        <begin position="2636"/>
        <end position="2727"/>
    </location>
</feature>
<feature type="disulfide bond" evidence="16">
    <location>
        <begin position="4853"/>
        <end position="4863"/>
    </location>
</feature>
<evidence type="ECO:0000259" key="19">
    <source>
        <dbReference type="PROSITE" id="PS50835"/>
    </source>
</evidence>
<feature type="domain" description="Ig-like" evidence="19">
    <location>
        <begin position="3502"/>
        <end position="3590"/>
    </location>
</feature>
<dbReference type="Pfam" id="PF13927">
    <property type="entry name" value="Ig_3"/>
    <property type="match status" value="13"/>
</dbReference>
<feature type="domain" description="EGF-like" evidence="18">
    <location>
        <begin position="4733"/>
        <end position="4768"/>
    </location>
</feature>
<keyword evidence="6" id="KW-0812">Transmembrane</keyword>
<feature type="domain" description="Ig-like" evidence="19">
    <location>
        <begin position="778"/>
        <end position="868"/>
    </location>
</feature>
<dbReference type="InterPro" id="IPR003598">
    <property type="entry name" value="Ig_sub2"/>
</dbReference>
<dbReference type="InterPro" id="IPR009030">
    <property type="entry name" value="Growth_fac_rcpt_cys_sf"/>
</dbReference>
<feature type="domain" description="Ig-like" evidence="19">
    <location>
        <begin position="4322"/>
        <end position="4407"/>
    </location>
</feature>
<dbReference type="SUPFAM" id="SSF57196">
    <property type="entry name" value="EGF/Laminin"/>
    <property type="match status" value="3"/>
</dbReference>
<feature type="domain" description="Ig-like" evidence="19">
    <location>
        <begin position="509"/>
        <end position="591"/>
    </location>
</feature>
<evidence type="ECO:0000256" key="15">
    <source>
        <dbReference type="ARBA" id="ARBA00023319"/>
    </source>
</evidence>
<dbReference type="GO" id="GO:0098632">
    <property type="term" value="F:cell-cell adhesion mediator activity"/>
    <property type="evidence" value="ECO:0007669"/>
    <property type="project" value="TreeGrafter"/>
</dbReference>
<dbReference type="InterPro" id="IPR000742">
    <property type="entry name" value="EGF"/>
</dbReference>
<dbReference type="CDD" id="cd00096">
    <property type="entry name" value="Ig"/>
    <property type="match status" value="12"/>
</dbReference>
<feature type="domain" description="EGF-like" evidence="18">
    <location>
        <begin position="4647"/>
        <end position="4687"/>
    </location>
</feature>
<dbReference type="InterPro" id="IPR013106">
    <property type="entry name" value="Ig_V-set"/>
</dbReference>
<evidence type="ECO:0000256" key="16">
    <source>
        <dbReference type="PROSITE-ProRule" id="PRU00076"/>
    </source>
</evidence>
<feature type="signal peptide" evidence="17">
    <location>
        <begin position="1"/>
        <end position="20"/>
    </location>
</feature>
<feature type="domain" description="Ig-like" evidence="19">
    <location>
        <begin position="2447"/>
        <end position="2535"/>
    </location>
</feature>
<keyword evidence="12" id="KW-0472">Membrane</keyword>
<dbReference type="InterPro" id="IPR026823">
    <property type="entry name" value="cEGF"/>
</dbReference>
<evidence type="ECO:0000256" key="13">
    <source>
        <dbReference type="ARBA" id="ARBA00023157"/>
    </source>
</evidence>
<dbReference type="FunFam" id="2.60.40.10:FF:000032">
    <property type="entry name" value="palladin isoform X1"/>
    <property type="match status" value="8"/>
</dbReference>
<keyword evidence="13 16" id="KW-1015">Disulfide bond</keyword>
<feature type="domain" description="Ig-like" evidence="19">
    <location>
        <begin position="1524"/>
        <end position="1613"/>
    </location>
</feature>
<dbReference type="FunFam" id="2.10.25.10:FF:000210">
    <property type="entry name" value="Hemicentin 1"/>
    <property type="match status" value="1"/>
</dbReference>
<dbReference type="InterPro" id="IPR013098">
    <property type="entry name" value="Ig_I-set"/>
</dbReference>
<keyword evidence="10" id="KW-0130">Cell adhesion</keyword>
<keyword evidence="4" id="KW-0272">Extracellular matrix</keyword>
<dbReference type="PROSITE" id="PS01186">
    <property type="entry name" value="EGF_2"/>
    <property type="match status" value="2"/>
</dbReference>
<evidence type="ECO:0000313" key="22">
    <source>
        <dbReference type="Proteomes" id="UP000050525"/>
    </source>
</evidence>
<dbReference type="SMART" id="SM00179">
    <property type="entry name" value="EGF_CA"/>
    <property type="match status" value="6"/>
</dbReference>
<keyword evidence="14" id="KW-0325">Glycoprotein</keyword>
<feature type="domain" description="Ig-like" evidence="19">
    <location>
        <begin position="2072"/>
        <end position="2159"/>
    </location>
</feature>
<dbReference type="FunFam" id="2.60.40.10:FF:000186">
    <property type="entry name" value="Hemicentin 1"/>
    <property type="match status" value="5"/>
</dbReference>
<dbReference type="InterPro" id="IPR013783">
    <property type="entry name" value="Ig-like_fold"/>
</dbReference>
<feature type="domain" description="Ig-like" evidence="19">
    <location>
        <begin position="3033"/>
        <end position="3123"/>
    </location>
</feature>
<dbReference type="Pfam" id="PF12662">
    <property type="entry name" value="cEGF"/>
    <property type="match status" value="1"/>
</dbReference>
<feature type="domain" description="Ig-like" evidence="19">
    <location>
        <begin position="1618"/>
        <end position="1709"/>
    </location>
</feature>
<feature type="domain" description="Ig-like" evidence="19">
    <location>
        <begin position="1889"/>
        <end position="1977"/>
    </location>
</feature>
<dbReference type="FunFam" id="2.10.25.10:FF:000038">
    <property type="entry name" value="Fibrillin 2"/>
    <property type="match status" value="1"/>
</dbReference>
<dbReference type="FunFam" id="2.60.40.10:FF:001348">
    <property type="entry name" value="Hemicentin 2"/>
    <property type="match status" value="2"/>
</dbReference>
<feature type="domain" description="Ig-like" evidence="19">
    <location>
        <begin position="3960"/>
        <end position="4047"/>
    </location>
</feature>
<protein>
    <recommendedName>
        <fullName evidence="23">Hemicentin-2</fullName>
    </recommendedName>
</protein>
<dbReference type="FunFam" id="2.60.40.10:FF:000285">
    <property type="entry name" value="Hemicentin 1"/>
    <property type="match status" value="3"/>
</dbReference>
<feature type="domain" description="Ig-like" evidence="19">
    <location>
        <begin position="875"/>
        <end position="961"/>
    </location>
</feature>
<evidence type="ECO:0000256" key="8">
    <source>
        <dbReference type="ARBA" id="ARBA00022737"/>
    </source>
</evidence>
<feature type="domain" description="Ig-like" evidence="19">
    <location>
        <begin position="3220"/>
        <end position="3310"/>
    </location>
</feature>
<feature type="domain" description="Ig-like" evidence="19">
    <location>
        <begin position="966"/>
        <end position="1052"/>
    </location>
</feature>
<dbReference type="InterPro" id="IPR056861">
    <property type="entry name" value="HMCN1-like_VWA"/>
</dbReference>
<dbReference type="CDD" id="cd11304">
    <property type="entry name" value="Cadherin_repeat"/>
    <property type="match status" value="1"/>
</dbReference>
<dbReference type="FunFam" id="2.60.40.10:FF:000017">
    <property type="entry name" value="Down syndrome cell adhesion molecule b"/>
    <property type="match status" value="1"/>
</dbReference>
<evidence type="ECO:0000256" key="2">
    <source>
        <dbReference type="ARBA" id="ARBA00004498"/>
    </source>
</evidence>
<dbReference type="InterPro" id="IPR036179">
    <property type="entry name" value="Ig-like_dom_sf"/>
</dbReference>
<dbReference type="Gene3D" id="3.40.50.410">
    <property type="entry name" value="von Willebrand factor, type A domain"/>
    <property type="match status" value="1"/>
</dbReference>
<feature type="domain" description="Ig-like" evidence="19">
    <location>
        <begin position="1338"/>
        <end position="1424"/>
    </location>
</feature>
<feature type="domain" description="Ig-like" evidence="19">
    <location>
        <begin position="2353"/>
        <end position="2442"/>
    </location>
</feature>
<dbReference type="SMART" id="SM00181">
    <property type="entry name" value="EGF"/>
    <property type="match status" value="6"/>
</dbReference>
<dbReference type="FunFam" id="2.10.25.10:FF:000385">
    <property type="entry name" value="Hemicentin 1"/>
    <property type="match status" value="1"/>
</dbReference>
<feature type="domain" description="Ig-like" evidence="19">
    <location>
        <begin position="2543"/>
        <end position="2631"/>
    </location>
</feature>
<dbReference type="Gene3D" id="2.60.40.10">
    <property type="entry name" value="Immunoglobulins"/>
    <property type="match status" value="43"/>
</dbReference>
<evidence type="ECO:0000256" key="3">
    <source>
        <dbReference type="ARBA" id="ARBA00022525"/>
    </source>
</evidence>
<dbReference type="GO" id="GO:0005886">
    <property type="term" value="C:plasma membrane"/>
    <property type="evidence" value="ECO:0007669"/>
    <property type="project" value="TreeGrafter"/>
</dbReference>
<dbReference type="InterPro" id="IPR001881">
    <property type="entry name" value="EGF-like_Ca-bd_dom"/>
</dbReference>
<dbReference type="GO" id="GO:0007411">
    <property type="term" value="P:axon guidance"/>
    <property type="evidence" value="ECO:0007669"/>
    <property type="project" value="TreeGrafter"/>
</dbReference>
<dbReference type="Pfam" id="PF07679">
    <property type="entry name" value="I-set"/>
    <property type="match status" value="29"/>
</dbReference>
<evidence type="ECO:0000256" key="11">
    <source>
        <dbReference type="ARBA" id="ARBA00022989"/>
    </source>
</evidence>
<dbReference type="FunFam" id="2.10.25.10:FF:000240">
    <property type="entry name" value="Vitamin K-dependent protein S"/>
    <property type="match status" value="1"/>
</dbReference>
<keyword evidence="8" id="KW-0677">Repeat</keyword>
<feature type="domain" description="Ig-like" evidence="19">
    <location>
        <begin position="4142"/>
        <end position="4223"/>
    </location>
</feature>
<evidence type="ECO:0000256" key="1">
    <source>
        <dbReference type="ARBA" id="ARBA00004167"/>
    </source>
</evidence>
<feature type="domain" description="Ig-like" evidence="19">
    <location>
        <begin position="600"/>
        <end position="685"/>
    </location>
</feature>
<dbReference type="GO" id="GO:0007156">
    <property type="term" value="P:homophilic cell adhesion via plasma membrane adhesion molecules"/>
    <property type="evidence" value="ECO:0007669"/>
    <property type="project" value="TreeGrafter"/>
</dbReference>
<dbReference type="GO" id="GO:0030424">
    <property type="term" value="C:axon"/>
    <property type="evidence" value="ECO:0007669"/>
    <property type="project" value="TreeGrafter"/>
</dbReference>
<dbReference type="SMART" id="SM00409">
    <property type="entry name" value="IG"/>
    <property type="match status" value="43"/>
</dbReference>
<comment type="caution">
    <text evidence="16">Lacks conserved residue(s) required for the propagation of feature annotation.</text>
</comment>
<feature type="domain" description="Ig-like" evidence="19">
    <location>
        <begin position="3776"/>
        <end position="3866"/>
    </location>
</feature>
<evidence type="ECO:0000256" key="12">
    <source>
        <dbReference type="ARBA" id="ARBA00023136"/>
    </source>
</evidence>
<dbReference type="InterPro" id="IPR049883">
    <property type="entry name" value="NOTCH1_EGF-like"/>
</dbReference>
<dbReference type="InterPro" id="IPR006605">
    <property type="entry name" value="G2_nidogen/fibulin_G2F"/>
</dbReference>
<feature type="domain" description="Ig-like" evidence="19">
    <location>
        <begin position="1712"/>
        <end position="1800"/>
    </location>
</feature>
<feature type="domain" description="Ig-like" evidence="19">
    <location>
        <begin position="2733"/>
        <end position="2841"/>
    </location>
</feature>
<dbReference type="PROSITE" id="PS50835">
    <property type="entry name" value="IG_LIKE"/>
    <property type="match status" value="43"/>
</dbReference>
<gene>
    <name evidence="21" type="ORF">Y1Q_0005696</name>
</gene>
<evidence type="ECO:0000256" key="6">
    <source>
        <dbReference type="ARBA" id="ARBA00022692"/>
    </source>
</evidence>
<dbReference type="SMART" id="SM00408">
    <property type="entry name" value="IGc2"/>
    <property type="match status" value="43"/>
</dbReference>
<feature type="domain" description="Ig-like" evidence="19">
    <location>
        <begin position="1057"/>
        <end position="1146"/>
    </location>
</feature>
<dbReference type="PANTHER" id="PTHR10075:SF100">
    <property type="entry name" value="FASCICLIN-2"/>
    <property type="match status" value="1"/>
</dbReference>
<dbReference type="InterPro" id="IPR036465">
    <property type="entry name" value="vWFA_dom_sf"/>
</dbReference>
<feature type="domain" description="Ig-like" evidence="19">
    <location>
        <begin position="2845"/>
        <end position="2934"/>
    </location>
</feature>
<dbReference type="InterPro" id="IPR009017">
    <property type="entry name" value="GFP"/>
</dbReference>
<dbReference type="EMBL" id="AKHW03006215">
    <property type="protein sequence ID" value="KYO23292.1"/>
    <property type="molecule type" value="Genomic_DNA"/>
</dbReference>
<keyword evidence="9" id="KW-0106">Calcium</keyword>
<dbReference type="Pfam" id="PF25106">
    <property type="entry name" value="VWA_4"/>
    <property type="match status" value="1"/>
</dbReference>
<dbReference type="Pfam" id="PF07645">
    <property type="entry name" value="EGF_CA"/>
    <property type="match status" value="4"/>
</dbReference>
<dbReference type="FunFam" id="2.60.40.10:FF:000130">
    <property type="entry name" value="Hemicentin 1"/>
    <property type="match status" value="13"/>
</dbReference>
<dbReference type="FunFam" id="2.60.40.10:FF:000706">
    <property type="entry name" value="Hemicentin 1"/>
    <property type="match status" value="1"/>
</dbReference>
<dbReference type="Pfam" id="PF07474">
    <property type="entry name" value="G2F"/>
    <property type="match status" value="1"/>
</dbReference>
<dbReference type="FunFam" id="2.60.40.10:FF:000503">
    <property type="entry name" value="Hemicentin 1"/>
    <property type="match status" value="1"/>
</dbReference>
<dbReference type="Proteomes" id="UP000050525">
    <property type="component" value="Unassembled WGS sequence"/>
</dbReference>
<dbReference type="PROSITE" id="PS01187">
    <property type="entry name" value="EGF_CA"/>
    <property type="match status" value="1"/>
</dbReference>
<dbReference type="SMART" id="SM00682">
    <property type="entry name" value="G2F"/>
    <property type="match status" value="1"/>
</dbReference>
<dbReference type="SUPFAM" id="SSF54511">
    <property type="entry name" value="GFP-like"/>
    <property type="match status" value="1"/>
</dbReference>
<feature type="domain" description="Ig-like" evidence="19">
    <location>
        <begin position="3408"/>
        <end position="3497"/>
    </location>
</feature>
<feature type="domain" description="Ig-like" evidence="19">
    <location>
        <begin position="3127"/>
        <end position="3215"/>
    </location>
</feature>
<dbReference type="InterPro" id="IPR000152">
    <property type="entry name" value="EGF-type_Asp/Asn_hydroxyl_site"/>
</dbReference>
<feature type="domain" description="Ig-like" evidence="19">
    <location>
        <begin position="1430"/>
        <end position="1522"/>
    </location>
</feature>
<evidence type="ECO:0000259" key="20">
    <source>
        <dbReference type="PROSITE" id="PS50993"/>
    </source>
</evidence>
<evidence type="ECO:0000256" key="10">
    <source>
        <dbReference type="ARBA" id="ARBA00022889"/>
    </source>
</evidence>
<dbReference type="InterPro" id="IPR007110">
    <property type="entry name" value="Ig-like_dom"/>
</dbReference>
<feature type="domain" description="Ig-like" evidence="19">
    <location>
        <begin position="3315"/>
        <end position="3404"/>
    </location>
</feature>
<accession>A0A151MFI7</accession>
<evidence type="ECO:0008006" key="23">
    <source>
        <dbReference type="Google" id="ProtNLM"/>
    </source>
</evidence>
<keyword evidence="11" id="KW-1133">Transmembrane helix</keyword>
<evidence type="ECO:0000256" key="14">
    <source>
        <dbReference type="ARBA" id="ARBA00023180"/>
    </source>
</evidence>
<dbReference type="FunFam" id="2.60.40.10:FF:000004">
    <property type="entry name" value="DCC isoform 1"/>
    <property type="match status" value="1"/>
</dbReference>
<dbReference type="PROSITE" id="PS50993">
    <property type="entry name" value="NIDOGEN_G2"/>
    <property type="match status" value="1"/>
</dbReference>
<keyword evidence="5 16" id="KW-0245">EGF-like domain</keyword>
<feature type="domain" description="Ig-like" evidence="19">
    <location>
        <begin position="1805"/>
        <end position="1882"/>
    </location>
</feature>
<keyword evidence="7 17" id="KW-0732">Signal</keyword>
<evidence type="ECO:0000256" key="17">
    <source>
        <dbReference type="SAM" id="SignalP"/>
    </source>
</evidence>
<evidence type="ECO:0000256" key="9">
    <source>
        <dbReference type="ARBA" id="ARBA00022837"/>
    </source>
</evidence>
<evidence type="ECO:0000256" key="4">
    <source>
        <dbReference type="ARBA" id="ARBA00022530"/>
    </source>
</evidence>
<evidence type="ECO:0000259" key="18">
    <source>
        <dbReference type="PROSITE" id="PS50026"/>
    </source>
</evidence>
<dbReference type="PROSITE" id="PS50026">
    <property type="entry name" value="EGF_3"/>
    <property type="match status" value="3"/>
</dbReference>
<feature type="domain" description="Ig-like" evidence="19">
    <location>
        <begin position="690"/>
        <end position="773"/>
    </location>
</feature>
<feature type="domain" description="Ig-like" evidence="19">
    <location>
        <begin position="3593"/>
        <end position="3681"/>
    </location>
</feature>
<feature type="domain" description="Ig-like" evidence="19">
    <location>
        <begin position="2258"/>
        <end position="2348"/>
    </location>
</feature>
<comment type="caution">
    <text evidence="21">The sequence shown here is derived from an EMBL/GenBank/DDBJ whole genome shotgun (WGS) entry which is preliminary data.</text>
</comment>
<feature type="domain" description="Ig-like" evidence="19">
    <location>
        <begin position="1980"/>
        <end position="2070"/>
    </location>
</feature>
<feature type="domain" description="Ig-like" evidence="19">
    <location>
        <begin position="4231"/>
        <end position="4317"/>
    </location>
</feature>
<feature type="chain" id="PRO_5007585136" description="Hemicentin-2" evidence="17">
    <location>
        <begin position="21"/>
        <end position="5047"/>
    </location>
</feature>
<sequence length="5047" mass="540438">MHLRAGLFLGLWLLLAPSLAEPSPGPGAATLAIVFDVTGSMYDDLMQVIEGASRIMEKTLSKATKAISNYVLVPFHDPEIGPAFITADPREFQRELSELYVQGGGDCPEMSVGAIQLAVEISHPGSFIYVFSDARAKDYAQKQEVLRLLQLKQSQVVFVLTGDCGDRSHPGYQVYEEIAATSSGQIFHLDKQQVKEVLKWVEEAIQASKVHLLSTDHERGGERTWLLPFDPSLKKVTISLSGPAPEIEVRDPTGRILQKRWGLKELLNIPDSAKVVSFKPYMPGMWSVKVGSSDRHSVRITGVSNIDFQASFSNQPTFDLNHPEERPVQGLPISMMVNCSGLKPPGHLKAVELHNASGQPLLSLPTWRLSNGSSGQLWVGPPFQAPAGNFLLQVKGEDSEGHPLQRLSGVAYTSVVPGLPKVNMPGKIQAYNQEPLLITCSAQSEIPFRLQLSRGGKKLGKEQLLRSSGNSSWEIPVTSQSDEGFYECTATSKVGATRARAFVSVTEPPPRLLSPGNITAVPGAGVIMSCLVLGGDVYNLTWHRDGQLLQADESRVRVLGNLSLEINSVHLGDSGRYECLVSNEHGTANASIWLVVQEPPRVRVDPSLQQFTWGDEVRIDCTALGYPAPWTSWRQWGRALVTGGRFHIDAQGTLTIKDAVRGDAGNYSCYAASRIGWDEQTAVLVYAESPHITAVTPVVHALLGEDAILECHVSGVPPPQIIWYKGEQEVASSLPGTQRGILQLQAVREGDAGEYVCEAISEEGVSFDAIMLEVGAAPWFSERPGDVSAEMGMSVTLPCRAEGRPPPRVTWSRRDGKSIAAQLGQLHSSSPLDLDGLFIESASLDDQATYVCEAENAFGKIQAEVKLTVTGHVAPEIAVGSPVIHALEGHPVSLPCVILAGNPLPDRQWLKDGQPVTLSSPWSVRTDGSFHIDQVSQEDSGKYTCEVTNAVGSHRQNVSLSVRVPPSIEPGPAFYTTNEGVAVTLQCNSSGVPSPTVVWTKEMEPISSQSPHHRVGHDGSLLISLPSARDSGVYICTATNLVGSSSQEVQLSVNTKPSISVNRSQESTGPVRVLAAAGQKMTLPCEVQGYPPPLVMWTQGSRPLPLLTARYSILPSGSLRLAEPRVTDEGLYTCTATNPAGNASLSYHLEVQVPPRVLPAPKLLRVLSGRTLDLPCVAHGDPVPTLSWFKDGRSLRVGDQDFLAGPDGTLKFADVRVSDSGRYRCVAANGAGEDAIEFTVEVMELPYLEDGADVLLERVVHENVTLPCPAQGTPKPGIVWLKNGADVLNTLPGASVLEEGSLVIDSVLTSDSGDYTCLATNEVGSATRRVKLVVYAPPEMRGSSPEGNVSVLANQTLTLDCDASGTPAPAVTWSKDGQPVTESSSLRFLHGAQSLKFHKVRKEDSGSYTCRAVNRAGEVQRRFHLLVLVPPVVSGSGPPHNVSVLEGSEMVLQCQAVGVPPPLVEWMKDGQSFSPLDTRIQLLEEGHVLRIENSQPRDQGKYQCLAFNQAGQQAKAFQVYVQTPPIILGSNETADVVVLLNRSVELQCEAWGSPAPRITWFQEEHPIVSSTKAAYRDGGKGLQLSAAQAADAGLYTCRATNVAGMAERAVRLEVYVPPSIEGQRHEGEVVEAVLGQPVELECSATGKPPPALAWLKDGLLQVESNGTRLLGGGAVLRIESASEDSGGIYTCLASSPAGESVIHYSVAVQAPPQLLIGQGDGHVIATANNSLSIPCHVTGFPAPSVQWLKDGRPAGEQDGVVTTKGIQTLLIPHVRLSDGGLYTCKASNKAGSARAEVRVSVQEPPSVSIVGRESLSIAFRHALAIQCLATGTPAPSIAWWKDGSTLAARGGLLQIEQVDSMDEGVYSCIATNPAGEEKQDVTVKVLVPPNIEPGEVNQTVLEGSPVSLECLASGVPAPSMSWFKGPWQISAGPGIALSGDGRLLQIERAQVSDTGSYHCVASNVVGNSELHYSLQVNVPPQIISGPSLLTVVPNEPVLLECNATGIPTPTLMWLKDGNPIASTVMEGLQVLSGGRVLSLAGAHVSDSGMYSCVATSTVGEDRWDAALQVQVPLNILGEELNVSVIANQSVTLECQSPPPSSLAPRWQKDGYPLAQNPGLQLSADGAVLQIEQAQVRDVGRYTCKVSSHRGRSERHYNLNVWVPPSFSSEEPAVLSVREGQSVQLSCECSGIPFPTLTWKKDGEPILVDFGSPELISAGGRLMSIEKVRMADEGSYTCECSNAAGRSSQEHRLEVHALPKIKGGSREGPEKISVVRGGERMLECEATGTPPPTVTWVKDGQPVVNGEGLLLQDRGWTLHIQEAQISHAGRYTCLAENAVGQAEREFDLAVYVPPELIMGTDSVTNVTVSLHAPLMLICEASGIPPPAATWFREDAPVVPGEWLHLLSGGWALRLTRTQAQDSGLYSCLASNAAGEARKDFIVEVLVPPSIENEDKEESVKVPEGQSVNWSCIATGNPKPKITWLKDARPLLPGETYYISPDGSVLRINQAPLASAGYYTCVASNSAGDKTKHYLLGVLVSPTFPGASLEDTIEDVTVVIHNPVSLICEALAYPAPTITWLKDGAPLQASTNVQFLSGGRGLQILNALEEDVGRYTCVVTNEVGEARKSFAVRVLVPPWIAKDDHLGEYAVEEVKTKVNSTVTLECKTWAVPKPTIQWYKDGQLLGRDSHLQTLSDGQIIQISSAGVSDAGRYTCIATNPVGEDSKDFAVHVQVPPLFQKQGNANAAFEIQYREEDWDGEVTEHRQVVVNSPASLYCDTNAIPPPTLTWSKDGEPLSTVEGAMMLLAGGRVLQIPVARAEDGGRYTCEAANEAGEDRLHYELAVLTPPVIQGTTEELVEDVTALANSTAHLKCEASGNPSPTVSWFQNNLPLHAGPRHQILEDGQLLQVAAAQVKDAGSYMCVAKNQAGSAEKLFALVVQVPPRIAGANPESISTIIDSSVSLICDVQSHPAPEITWYKDGHALLPSEEVSIIPGSQILQIPRAQASSAGEYTCVALNAAGRDEKLFLLSVHVPPTIRQPPEGLQDVVVVRVGETAVLQCETDAQPEPVVTWYKNGHQLGLGNGARTLQKGQRLEIENAQVSDKGLYSCKATNVAGKAEQAFVLAIQVPPSIENPQQETIDGAAGNLLILTCNAVGMPPPAITWLKDGSPLESSAEWGVVSRGGQLQISSLQLFHEGRYTCLAQSLDAEARKDFIVSVQVAPRILGAGVPSEHSVPEGRGVRLDCEAKGQPEPEITWLKDGKPLELHDAPRLWLSPDGSSLLLEGLQASDSGAYTCLAQSSAGEDTKLHTLTVLVPPSIERGTSDSTVLSSIPLGLVTMECPARGSPPLQISWLKDGLPLPLSHRVSLLSAGRALRVSQVQVSDGGIYTCVASSPAGVAEQSFILQIQVPPVLEPSESSEDLTAIQGTAVTFPCEARGSPFPTLSWLKDGEPLSLQSNLVPSSQGTQLSLEAVQPEDSGVYSCVAVNEAGEASRHFHLSVMEPPRIQDSAQPTEVTAAVGDPLELPCTVAGVPMPSLTWEKDGQPLTRSGFAPGNGSALRVDSVQADDAGLYTCLAVSPAGEDSRSFRVKIQALPPFVGETRSLTALANGQLILECPADASSPPHIEWHREGSLLQEDARMQFLAEGRFLQIEAVAVPDGGEYSCTVSNHLGTTSLRFQVEIHVPPVIKPGPLTVNVSDNRSAVLPCQAEGWPRPQVTWRKDGLLLPPDGNPRLEILPDGSLRIDPVQAWDSGYYLCVASSPSGSDRRGLDFKVLVPPAIAPGPSNLTLTAHRQASLACEATGFPEPQVTWRRNGQPLNLNLPQSPYRLLSLGSLLITSPSLRDTAQFECVVTNLVGEDRRLFSVSVQVPPTIADDRTDFTAIKMSPAILTCYTTGVPAPAVSWSKDGAQLGNRGSSYRILPTGALEINQAMPVHAGRYTCTARNAAGMAHKHLLLAVQEPPVVKPLPRLMQVVLNSGVVLPCEASGLPRPVITWQKEGINIPAAGAGFRVLPNGHLHLLRATVEDAGNYLCVAQNPSGTALGKTRLIVQVPPVVEAGPVELSVPEGLQVLLPCAVRGIPEPRITWSKDGAVVRGDNGKFTFLQSGELIVKDAQAGDAGTYTCTAENAAGRAARQLRLTVLVPPAFTELPGDLSLSAGEGLELVCGAKGNPMPRITWTMYNQPVMNGISERSGRSTLQRDSVTKEDSGTYICTAENSAGSIKAIGFVYVKEAPVLQGEVSAYQVEPLGANALLDCEAYGDPAPVIHWDKNGIPVQGSHHLRQLQNGSLAIYGTVSDDAGHYTCVAENEVGAVEKVVTLALQSLPVFSAEPQDAVASVGERVLLHCQAAGEPTPMVEWARDGEPLLENHRVQVLPNSTLLLSAVEEADAGQYECVARNLLGTSIAQAVLTVQGEPLQVRGSLIGIINNKEFGIASLNSSVTEELRSGITTIRSSIRNIPPAVGPLMRVLVAVIAPIYWSFAHQSGSTVNGFTLTRGIFKQESQMEFATGELLRITHIARGLEAGRELLLDVVVNGFVPESIARAAVLLQSFSEHYVQTGAGQLYAGSVQSFLQDGRRVRARCNHTIEYDPTLGFQPTLVQHVRARSVEASFDPASEELRFQLGTSLHAGANGDQCPQGFTKDPQQHYCLDQNECAAPRRPCSHTCHNSVGSFSCSCPGGYTLALDRRKCRDVDECMQGTHACHLGQRCVNLVGSYRCLLRCGAGFRPGVDGAGCEDVNECMEGSHACRYNQLCENTVGGYHCACPRGYQSQGTGRPCLDINECLHVPSPCAFQCHNLQGSYKCLCPPGKALLRDGRSYYTWFSFSPAGNTLRRSSRAQCPLGFTRRSSACIDLDECQAQNLCQHECKNTEGSYRCLCPPGYRLLPNGKTCQDIDECADGRTRCSPAQLCFNTRGGSQCVHTPCPAGYWRGTSPGVCLRRCLGDCSLGGPSALQYKLLPLPFGILAGHDIVHLAALSPGGAPHNRTLFHVLEQDPGSPFAVRAERGRGVISTLRPLHAPGLYHLKVQAQAMGEQQVHSVFIILISVSPYPY</sequence>
<feature type="domain" description="Ig-like" evidence="19">
    <location>
        <begin position="1262"/>
        <end position="1333"/>
    </location>
</feature>
<feature type="domain" description="Ig-like" evidence="19">
    <location>
        <begin position="3684"/>
        <end position="3769"/>
    </location>
</feature>
<evidence type="ECO:0000313" key="21">
    <source>
        <dbReference type="EMBL" id="KYO23292.1"/>
    </source>
</evidence>
<dbReference type="GO" id="GO:0005509">
    <property type="term" value="F:calcium ion binding"/>
    <property type="evidence" value="ECO:0007669"/>
    <property type="project" value="InterPro"/>
</dbReference>
<dbReference type="FunFam" id="3.40.50.410:FF:000032">
    <property type="entry name" value="Hemicentin 1"/>
    <property type="match status" value="1"/>
</dbReference>
<evidence type="ECO:0000256" key="5">
    <source>
        <dbReference type="ARBA" id="ARBA00022536"/>
    </source>
</evidence>
<dbReference type="InterPro" id="IPR003599">
    <property type="entry name" value="Ig_sub"/>
</dbReference>
<keyword evidence="15" id="KW-0393">Immunoglobulin domain</keyword>
<dbReference type="SUPFAM" id="SSF53300">
    <property type="entry name" value="vWA-like"/>
    <property type="match status" value="1"/>
</dbReference>
<name>A0A151MFI7_ALLMI</name>
<feature type="domain" description="Ig-like" evidence="19">
    <location>
        <begin position="1155"/>
        <end position="1241"/>
    </location>
</feature>
<feature type="domain" description="Ig-like" evidence="19">
    <location>
        <begin position="420"/>
        <end position="504"/>
    </location>
</feature>
<comment type="subcellular location">
    <subcellularLocation>
        <location evidence="1">Membrane</location>
        <topology evidence="1">Single-pass membrane protein</topology>
    </subcellularLocation>
    <subcellularLocation>
        <location evidence="2">Secreted</location>
        <location evidence="2">Extracellular space</location>
        <location evidence="2">Extracellular matrix</location>
    </subcellularLocation>
</comment>
<dbReference type="Gene3D" id="2.40.155.10">
    <property type="entry name" value="Green fluorescent protein"/>
    <property type="match status" value="1"/>
</dbReference>
<dbReference type="Pfam" id="PF23560">
    <property type="entry name" value="GBD_Hemicentin"/>
    <property type="match status" value="1"/>
</dbReference>
<feature type="domain" description="Ig-like" evidence="19">
    <location>
        <begin position="3869"/>
        <end position="3955"/>
    </location>
</feature>
<dbReference type="SUPFAM" id="SSF57184">
    <property type="entry name" value="Growth factor receptor domain"/>
    <property type="match status" value="1"/>
</dbReference>
<feature type="domain" description="EGF-like" evidence="18">
    <location>
        <begin position="4849"/>
        <end position="4888"/>
    </location>
</feature>
<dbReference type="SUPFAM" id="SSF48726">
    <property type="entry name" value="Immunoglobulin"/>
    <property type="match status" value="43"/>
</dbReference>
<organism evidence="21 22">
    <name type="scientific">Alligator mississippiensis</name>
    <name type="common">American alligator</name>
    <dbReference type="NCBI Taxonomy" id="8496"/>
    <lineage>
        <taxon>Eukaryota</taxon>
        <taxon>Metazoa</taxon>
        <taxon>Chordata</taxon>
        <taxon>Craniata</taxon>
        <taxon>Vertebrata</taxon>
        <taxon>Euteleostomi</taxon>
        <taxon>Archelosauria</taxon>
        <taxon>Archosauria</taxon>
        <taxon>Crocodylia</taxon>
        <taxon>Alligatoridae</taxon>
        <taxon>Alligatorinae</taxon>
        <taxon>Alligator</taxon>
    </lineage>
</organism>
<dbReference type="CDD" id="cd00054">
    <property type="entry name" value="EGF_CA"/>
    <property type="match status" value="6"/>
</dbReference>
<keyword evidence="22" id="KW-1185">Reference proteome</keyword>
<feature type="domain" description="Nidogen G2 beta-barrel" evidence="20">
    <location>
        <begin position="4411"/>
        <end position="4633"/>
    </location>
</feature>
<feature type="domain" description="Ig-like" evidence="19">
    <location>
        <begin position="4050"/>
        <end position="4137"/>
    </location>
</feature>
<evidence type="ECO:0000256" key="7">
    <source>
        <dbReference type="ARBA" id="ARBA00022729"/>
    </source>
</evidence>
<dbReference type="GO" id="GO:0070593">
    <property type="term" value="P:dendrite self-avoidance"/>
    <property type="evidence" value="ECO:0007669"/>
    <property type="project" value="TreeGrafter"/>
</dbReference>
<dbReference type="SMART" id="SM00406">
    <property type="entry name" value="IGv"/>
    <property type="match status" value="18"/>
</dbReference>
<dbReference type="PROSITE" id="PS00010">
    <property type="entry name" value="ASX_HYDROXYL"/>
    <property type="match status" value="4"/>
</dbReference>
<dbReference type="InterPro" id="IPR018097">
    <property type="entry name" value="EGF_Ca-bd_CS"/>
</dbReference>
<dbReference type="InterPro" id="IPR056475">
    <property type="entry name" value="GBD_Hemicentin/VWA7"/>
</dbReference>
<feature type="domain" description="Ig-like" evidence="19">
    <location>
        <begin position="2164"/>
        <end position="2253"/>
    </location>
</feature>
<reference evidence="21 22" key="1">
    <citation type="journal article" date="2012" name="Genome Biol.">
        <title>Sequencing three crocodilian genomes to illuminate the evolution of archosaurs and amniotes.</title>
        <authorList>
            <person name="St John J.A."/>
            <person name="Braun E.L."/>
            <person name="Isberg S.R."/>
            <person name="Miles L.G."/>
            <person name="Chong A.Y."/>
            <person name="Gongora J."/>
            <person name="Dalzell P."/>
            <person name="Moran C."/>
            <person name="Bed'hom B."/>
            <person name="Abzhanov A."/>
            <person name="Burgess S.C."/>
            <person name="Cooksey A.M."/>
            <person name="Castoe T.A."/>
            <person name="Crawford N.G."/>
            <person name="Densmore L.D."/>
            <person name="Drew J.C."/>
            <person name="Edwards S.V."/>
            <person name="Faircloth B.C."/>
            <person name="Fujita M.K."/>
            <person name="Greenwold M.J."/>
            <person name="Hoffmann F.G."/>
            <person name="Howard J.M."/>
            <person name="Iguchi T."/>
            <person name="Janes D.E."/>
            <person name="Khan S.Y."/>
            <person name="Kohno S."/>
            <person name="de Koning A.J."/>
            <person name="Lance S.L."/>
            <person name="McCarthy F.M."/>
            <person name="McCormack J.E."/>
            <person name="Merchant M.E."/>
            <person name="Peterson D.G."/>
            <person name="Pollock D.D."/>
            <person name="Pourmand N."/>
            <person name="Raney B.J."/>
            <person name="Roessler K.A."/>
            <person name="Sanford J.R."/>
            <person name="Sawyer R.H."/>
            <person name="Schmidt C.J."/>
            <person name="Triplett E.W."/>
            <person name="Tuberville T.D."/>
            <person name="Venegas-Anaya M."/>
            <person name="Howard J.T."/>
            <person name="Jarvis E.D."/>
            <person name="Guillette L.J.Jr."/>
            <person name="Glenn T.C."/>
            <person name="Green R.E."/>
            <person name="Ray D.A."/>
        </authorList>
    </citation>
    <scope>NUCLEOTIDE SEQUENCE [LARGE SCALE GENOMIC DNA]</scope>
    <source>
        <strain evidence="21">KSC_2009_1</strain>
    </source>
</reference>
<feature type="domain" description="Ig-like" evidence="19">
    <location>
        <begin position="2941"/>
        <end position="3028"/>
    </location>
</feature>
<proteinExistence type="predicted"/>
<dbReference type="Gene3D" id="2.10.25.10">
    <property type="entry name" value="Laminin"/>
    <property type="match status" value="6"/>
</dbReference>
<keyword evidence="3" id="KW-0964">Secreted</keyword>
<dbReference type="PANTHER" id="PTHR10075">
    <property type="entry name" value="BASIGIN RELATED"/>
    <property type="match status" value="1"/>
</dbReference>